<dbReference type="SUPFAM" id="SSF47413">
    <property type="entry name" value="lambda repressor-like DNA-binding domains"/>
    <property type="match status" value="2"/>
</dbReference>
<dbReference type="InterPro" id="IPR010982">
    <property type="entry name" value="Lambda_DNA-bd_dom_sf"/>
</dbReference>
<gene>
    <name evidence="3" type="ORF">ERS450000_06148</name>
</gene>
<evidence type="ECO:0000313" key="3">
    <source>
        <dbReference type="EMBL" id="CRY84606.1"/>
    </source>
</evidence>
<dbReference type="PANTHER" id="PTHR46797:SF1">
    <property type="entry name" value="METHYLPHOSPHONATE SYNTHASE"/>
    <property type="match status" value="1"/>
</dbReference>
<dbReference type="EMBL" id="LN868941">
    <property type="protein sequence ID" value="CRY84606.1"/>
    <property type="molecule type" value="Genomic_DNA"/>
</dbReference>
<dbReference type="InterPro" id="IPR001387">
    <property type="entry name" value="Cro/C1-type_HTH"/>
</dbReference>
<reference evidence="4" key="1">
    <citation type="submission" date="2015-03" db="EMBL/GenBank/DDBJ databases">
        <authorList>
            <consortium name="Pathogen Informatics"/>
        </authorList>
    </citation>
    <scope>NUCLEOTIDE SEQUENCE [LARGE SCALE GENOMIC DNA]</scope>
    <source>
        <strain evidence="4">NCTC11134</strain>
        <plasmid evidence="4">4</plasmid>
    </source>
</reference>
<evidence type="ECO:0000313" key="4">
    <source>
        <dbReference type="Proteomes" id="UP000057820"/>
    </source>
</evidence>
<accession>A0A0H5PQE2</accession>
<keyword evidence="1" id="KW-0238">DNA-binding</keyword>
<dbReference type="AlphaFoldDB" id="A0A0H5PQE2"/>
<evidence type="ECO:0000259" key="2">
    <source>
        <dbReference type="PROSITE" id="PS50943"/>
    </source>
</evidence>
<dbReference type="InterPro" id="IPR050807">
    <property type="entry name" value="TransReg_Diox_bact_type"/>
</dbReference>
<evidence type="ECO:0000256" key="1">
    <source>
        <dbReference type="ARBA" id="ARBA00023125"/>
    </source>
</evidence>
<feature type="domain" description="HTH cro/C1-type" evidence="2">
    <location>
        <begin position="82"/>
        <end position="136"/>
    </location>
</feature>
<organism evidence="3 4">
    <name type="scientific">Nocardia farcinica</name>
    <dbReference type="NCBI Taxonomy" id="37329"/>
    <lineage>
        <taxon>Bacteria</taxon>
        <taxon>Bacillati</taxon>
        <taxon>Actinomycetota</taxon>
        <taxon>Actinomycetes</taxon>
        <taxon>Mycobacteriales</taxon>
        <taxon>Nocardiaceae</taxon>
        <taxon>Nocardia</taxon>
    </lineage>
</organism>
<feature type="domain" description="HTH cro/C1-type" evidence="2">
    <location>
        <begin position="30"/>
        <end position="72"/>
    </location>
</feature>
<dbReference type="RefSeq" id="WP_060595288.1">
    <property type="nucleotide sequence ID" value="NZ_CP031419.1"/>
</dbReference>
<sequence length="152" mass="16750">MTRRITRGFDPVALKRAREEHPNEDLRRRAEVARLAGVGVATIQQWEAGKKSPQVNLLFRVAAVLGVPMEQLVPIPREQRYLRDWRVLRGMLESDLAARTGISGSSIGRLEEGSAALTDENANRLAEALGITAIEVRAAYDRARNRAVGAPA</sequence>
<protein>
    <submittedName>
        <fullName evidence="3">Anaerobic benzoate catabolism transcriptional regulator</fullName>
    </submittedName>
</protein>
<dbReference type="PROSITE" id="PS50943">
    <property type="entry name" value="HTH_CROC1"/>
    <property type="match status" value="2"/>
</dbReference>
<geneLocation type="plasmid" evidence="3">
    <name>4</name>
</geneLocation>
<dbReference type="Pfam" id="PF01381">
    <property type="entry name" value="HTH_3"/>
    <property type="match status" value="2"/>
</dbReference>
<keyword evidence="3" id="KW-0614">Plasmid</keyword>
<dbReference type="GO" id="GO:0003677">
    <property type="term" value="F:DNA binding"/>
    <property type="evidence" value="ECO:0007669"/>
    <property type="project" value="UniProtKB-KW"/>
</dbReference>
<dbReference type="GO" id="GO:0003700">
    <property type="term" value="F:DNA-binding transcription factor activity"/>
    <property type="evidence" value="ECO:0007669"/>
    <property type="project" value="TreeGrafter"/>
</dbReference>
<dbReference type="SMART" id="SM00530">
    <property type="entry name" value="HTH_XRE"/>
    <property type="match status" value="2"/>
</dbReference>
<proteinExistence type="predicted"/>
<dbReference type="PANTHER" id="PTHR46797">
    <property type="entry name" value="HTH-TYPE TRANSCRIPTIONAL REGULATOR"/>
    <property type="match status" value="1"/>
</dbReference>
<dbReference type="Gene3D" id="1.10.260.40">
    <property type="entry name" value="lambda repressor-like DNA-binding domains"/>
    <property type="match status" value="2"/>
</dbReference>
<dbReference type="GO" id="GO:0005829">
    <property type="term" value="C:cytosol"/>
    <property type="evidence" value="ECO:0007669"/>
    <property type="project" value="TreeGrafter"/>
</dbReference>
<dbReference type="CDD" id="cd00093">
    <property type="entry name" value="HTH_XRE"/>
    <property type="match status" value="2"/>
</dbReference>
<dbReference type="KEGG" id="nfr:ERS450000_06148"/>
<name>A0A0H5PQE2_NOCFR</name>
<dbReference type="Proteomes" id="UP000057820">
    <property type="component" value="Plasmid 4"/>
</dbReference>